<proteinExistence type="predicted"/>
<feature type="region of interest" description="Disordered" evidence="1">
    <location>
        <begin position="77"/>
        <end position="126"/>
    </location>
</feature>
<keyword evidence="3" id="KW-1185">Reference proteome</keyword>
<dbReference type="EMBL" id="BGZK01000373">
    <property type="protein sequence ID" value="GBP39926.1"/>
    <property type="molecule type" value="Genomic_DNA"/>
</dbReference>
<gene>
    <name evidence="2" type="ORF">EVAR_83063_1</name>
</gene>
<accession>A0A4C1VLM1</accession>
<evidence type="ECO:0000256" key="1">
    <source>
        <dbReference type="SAM" id="MobiDB-lite"/>
    </source>
</evidence>
<sequence length="126" mass="14170">MEADTFWLRVRRLSHQRSYVSSQSCIPSLCLLRTNLTEIQIKNLKRNQESRKIKSLPLEHFYVSDFKAGLRFTSSVHQRDGAKGRSMKQRSLRSSAGALSHPEFLDTCPKSSGNGSGANAESILMV</sequence>
<dbReference type="Proteomes" id="UP000299102">
    <property type="component" value="Unassembled WGS sequence"/>
</dbReference>
<comment type="caution">
    <text evidence="2">The sequence shown here is derived from an EMBL/GenBank/DDBJ whole genome shotgun (WGS) entry which is preliminary data.</text>
</comment>
<dbReference type="AlphaFoldDB" id="A0A4C1VLM1"/>
<feature type="compositionally biased region" description="Low complexity" evidence="1">
    <location>
        <begin position="111"/>
        <end position="120"/>
    </location>
</feature>
<reference evidence="2 3" key="1">
    <citation type="journal article" date="2019" name="Commun. Biol.">
        <title>The bagworm genome reveals a unique fibroin gene that provides high tensile strength.</title>
        <authorList>
            <person name="Kono N."/>
            <person name="Nakamura H."/>
            <person name="Ohtoshi R."/>
            <person name="Tomita M."/>
            <person name="Numata K."/>
            <person name="Arakawa K."/>
        </authorList>
    </citation>
    <scope>NUCLEOTIDE SEQUENCE [LARGE SCALE GENOMIC DNA]</scope>
</reference>
<evidence type="ECO:0000313" key="3">
    <source>
        <dbReference type="Proteomes" id="UP000299102"/>
    </source>
</evidence>
<evidence type="ECO:0000313" key="2">
    <source>
        <dbReference type="EMBL" id="GBP39926.1"/>
    </source>
</evidence>
<protein>
    <submittedName>
        <fullName evidence="2">Uncharacterized protein</fullName>
    </submittedName>
</protein>
<name>A0A4C1VLM1_EUMVA</name>
<organism evidence="2 3">
    <name type="scientific">Eumeta variegata</name>
    <name type="common">Bagworm moth</name>
    <name type="synonym">Eumeta japonica</name>
    <dbReference type="NCBI Taxonomy" id="151549"/>
    <lineage>
        <taxon>Eukaryota</taxon>
        <taxon>Metazoa</taxon>
        <taxon>Ecdysozoa</taxon>
        <taxon>Arthropoda</taxon>
        <taxon>Hexapoda</taxon>
        <taxon>Insecta</taxon>
        <taxon>Pterygota</taxon>
        <taxon>Neoptera</taxon>
        <taxon>Endopterygota</taxon>
        <taxon>Lepidoptera</taxon>
        <taxon>Glossata</taxon>
        <taxon>Ditrysia</taxon>
        <taxon>Tineoidea</taxon>
        <taxon>Psychidae</taxon>
        <taxon>Oiketicinae</taxon>
        <taxon>Eumeta</taxon>
    </lineage>
</organism>